<dbReference type="EMBL" id="CAJVQB010022235">
    <property type="protein sequence ID" value="CAG8799079.1"/>
    <property type="molecule type" value="Genomic_DNA"/>
</dbReference>
<dbReference type="Proteomes" id="UP000789901">
    <property type="component" value="Unassembled WGS sequence"/>
</dbReference>
<feature type="non-terminal residue" evidence="1">
    <location>
        <position position="81"/>
    </location>
</feature>
<sequence>MSSSKHKDKTILTNKQRQDIIIYKSKYPGITNIELVDWVKKEFKLGIHLKRVKKHREDMSVDDAVVAAAISQLKELLKEYD</sequence>
<gene>
    <name evidence="1" type="ORF">GMARGA_LOCUS22724</name>
</gene>
<evidence type="ECO:0000313" key="2">
    <source>
        <dbReference type="Proteomes" id="UP000789901"/>
    </source>
</evidence>
<protein>
    <submittedName>
        <fullName evidence="1">22997_t:CDS:1</fullName>
    </submittedName>
</protein>
<organism evidence="1 2">
    <name type="scientific">Gigaspora margarita</name>
    <dbReference type="NCBI Taxonomy" id="4874"/>
    <lineage>
        <taxon>Eukaryota</taxon>
        <taxon>Fungi</taxon>
        <taxon>Fungi incertae sedis</taxon>
        <taxon>Mucoromycota</taxon>
        <taxon>Glomeromycotina</taxon>
        <taxon>Glomeromycetes</taxon>
        <taxon>Diversisporales</taxon>
        <taxon>Gigasporaceae</taxon>
        <taxon>Gigaspora</taxon>
    </lineage>
</organism>
<keyword evidence="2" id="KW-1185">Reference proteome</keyword>
<accession>A0ABN7VTQ4</accession>
<comment type="caution">
    <text evidence="1">The sequence shown here is derived from an EMBL/GenBank/DDBJ whole genome shotgun (WGS) entry which is preliminary data.</text>
</comment>
<reference evidence="1 2" key="1">
    <citation type="submission" date="2021-06" db="EMBL/GenBank/DDBJ databases">
        <authorList>
            <person name="Kallberg Y."/>
            <person name="Tangrot J."/>
            <person name="Rosling A."/>
        </authorList>
    </citation>
    <scope>NUCLEOTIDE SEQUENCE [LARGE SCALE GENOMIC DNA]</scope>
    <source>
        <strain evidence="1 2">120-4 pot B 10/14</strain>
    </source>
</reference>
<name>A0ABN7VTQ4_GIGMA</name>
<proteinExistence type="predicted"/>
<evidence type="ECO:0000313" key="1">
    <source>
        <dbReference type="EMBL" id="CAG8799079.1"/>
    </source>
</evidence>